<proteinExistence type="predicted"/>
<sequence>MSNDHFTCGVAVGTDLAVDRAVVRAVVRQDGIEIFTKSPFDAEIKHKVFPITVDQYSDWLNGTPIQYAMPELSADDRELLITGMSW</sequence>
<accession>A0A8F3C946</accession>
<dbReference type="EMBL" id="MZ336020">
    <property type="protein sequence ID" value="QWY14059.1"/>
    <property type="molecule type" value="Genomic_DNA"/>
</dbReference>
<evidence type="ECO:0000313" key="1">
    <source>
        <dbReference type="EMBL" id="QWY14059.1"/>
    </source>
</evidence>
<name>A0A8F3C946_9CAUD</name>
<protein>
    <submittedName>
        <fullName evidence="1">Uncharacterized protein</fullName>
    </submittedName>
</protein>
<dbReference type="KEGG" id="vg:80832396"/>
<organism evidence="1 2">
    <name type="scientific">Aeromonas phage pAh6.2TG</name>
    <dbReference type="NCBI Taxonomy" id="2849625"/>
    <lineage>
        <taxon>Viruses</taxon>
        <taxon>Duplodnaviria</taxon>
        <taxon>Heunggongvirae</taxon>
        <taxon>Uroviricota</taxon>
        <taxon>Caudoviricetes</taxon>
        <taxon>Chaseviridae</taxon>
        <taxon>Nefertitivirinae</taxon>
        <taxon>Phayathaivirus</taxon>
        <taxon>Phayathaivirus pAh62TG</taxon>
    </lineage>
</organism>
<dbReference type="GeneID" id="80832396"/>
<reference evidence="1" key="1">
    <citation type="submission" date="2021-06" db="EMBL/GenBank/DDBJ databases">
        <authorList>
            <person name="Le T.D."/>
        </authorList>
    </citation>
    <scope>NUCLEOTIDE SEQUENCE</scope>
</reference>
<dbReference type="RefSeq" id="YP_010845244.1">
    <property type="nucleotide sequence ID" value="NC_079187.1"/>
</dbReference>
<keyword evidence="2" id="KW-1185">Reference proteome</keyword>
<dbReference type="Proteomes" id="UP000693898">
    <property type="component" value="Segment"/>
</dbReference>
<evidence type="ECO:0000313" key="2">
    <source>
        <dbReference type="Proteomes" id="UP000693898"/>
    </source>
</evidence>